<organism evidence="3">
    <name type="scientific">freshwater metagenome</name>
    <dbReference type="NCBI Taxonomy" id="449393"/>
    <lineage>
        <taxon>unclassified sequences</taxon>
        <taxon>metagenomes</taxon>
        <taxon>ecological metagenomes</taxon>
    </lineage>
</organism>
<accession>A0A6J6UIK2</accession>
<reference evidence="3" key="1">
    <citation type="submission" date="2020-05" db="EMBL/GenBank/DDBJ databases">
        <authorList>
            <person name="Chiriac C."/>
            <person name="Salcher M."/>
            <person name="Ghai R."/>
            <person name="Kavagutti S V."/>
        </authorList>
    </citation>
    <scope>NUCLEOTIDE SEQUENCE</scope>
</reference>
<evidence type="ECO:0000313" key="5">
    <source>
        <dbReference type="EMBL" id="CAB5051415.1"/>
    </source>
</evidence>
<evidence type="ECO:0000313" key="4">
    <source>
        <dbReference type="EMBL" id="CAB4877533.1"/>
    </source>
</evidence>
<protein>
    <submittedName>
        <fullName evidence="3">Unannotated protein</fullName>
    </submittedName>
</protein>
<keyword evidence="1" id="KW-0472">Membrane</keyword>
<dbReference type="EMBL" id="CAEZYY010000021">
    <property type="protein sequence ID" value="CAB4759622.1"/>
    <property type="molecule type" value="Genomic_DNA"/>
</dbReference>
<feature type="transmembrane region" description="Helical" evidence="1">
    <location>
        <begin position="20"/>
        <end position="39"/>
    </location>
</feature>
<dbReference type="EMBL" id="CAEZXX010000034">
    <property type="protein sequence ID" value="CAB4702583.1"/>
    <property type="molecule type" value="Genomic_DNA"/>
</dbReference>
<feature type="transmembrane region" description="Helical" evidence="1">
    <location>
        <begin position="201"/>
        <end position="222"/>
    </location>
</feature>
<feature type="transmembrane region" description="Helical" evidence="1">
    <location>
        <begin position="46"/>
        <end position="67"/>
    </location>
</feature>
<dbReference type="EMBL" id="CAFBQP010000002">
    <property type="protein sequence ID" value="CAB5051415.1"/>
    <property type="molecule type" value="Genomic_DNA"/>
</dbReference>
<evidence type="ECO:0000313" key="2">
    <source>
        <dbReference type="EMBL" id="CAB4702583.1"/>
    </source>
</evidence>
<dbReference type="EMBL" id="CAFBLR010000097">
    <property type="protein sequence ID" value="CAB4877533.1"/>
    <property type="molecule type" value="Genomic_DNA"/>
</dbReference>
<feature type="transmembrane region" description="Helical" evidence="1">
    <location>
        <begin position="120"/>
        <end position="141"/>
    </location>
</feature>
<name>A0A6J6UIK2_9ZZZZ</name>
<dbReference type="Pfam" id="PF07077">
    <property type="entry name" value="DUF1345"/>
    <property type="match status" value="1"/>
</dbReference>
<proteinExistence type="predicted"/>
<keyword evidence="1" id="KW-1133">Transmembrane helix</keyword>
<sequence length="223" mass="24293">MEFARQSERRLLLTWRAPAMRRLLVSGAAGGVATLIAGLTGAPWQLTLLAAWNTAGAAYLFLIWLTIARFTALETSAMATVEDNSRHWSGFVLLAASTASLVGVVFCLHKANLSHGGMRFWMTAGVITGVILSWAVVHTVYVLRYAHIYYSAGGHGITFPGDEEPDYIDFAYVAFTLGMTFQVSDNAFTSRRIRRTALEHCLLSYLFGAVIIATSINVLAGLV</sequence>
<keyword evidence="1" id="KW-0812">Transmembrane</keyword>
<feature type="transmembrane region" description="Helical" evidence="1">
    <location>
        <begin position="87"/>
        <end position="108"/>
    </location>
</feature>
<evidence type="ECO:0000256" key="1">
    <source>
        <dbReference type="SAM" id="Phobius"/>
    </source>
</evidence>
<gene>
    <name evidence="2" type="ORF">UFOPK2602_00673</name>
    <name evidence="3" type="ORF">UFOPK2806_01562</name>
    <name evidence="4" type="ORF">UFOPK3417_01081</name>
    <name evidence="5" type="ORF">UFOPK4306_00073</name>
</gene>
<evidence type="ECO:0000313" key="3">
    <source>
        <dbReference type="EMBL" id="CAB4759622.1"/>
    </source>
</evidence>
<dbReference type="InterPro" id="IPR009781">
    <property type="entry name" value="DUF1345"/>
</dbReference>
<dbReference type="AlphaFoldDB" id="A0A6J6UIK2"/>